<sequence length="99" mass="11281">MRERRLGDKKEHNSNTTSSILLELQSHVTAEEEESQRRDGREKTGGIYDAFISSILFLLTEDKKEDREMGDSSAQLRGTEDIKKEGKREAGADKEEQIP</sequence>
<reference evidence="1" key="1">
    <citation type="submission" date="2022-04" db="EMBL/GenBank/DDBJ databases">
        <title>Jade perch genome.</title>
        <authorList>
            <person name="Chao B."/>
        </authorList>
    </citation>
    <scope>NUCLEOTIDE SEQUENCE</scope>
    <source>
        <strain evidence="1">CB-2022</strain>
    </source>
</reference>
<name>A0ACB8W926_9TELE</name>
<proteinExistence type="predicted"/>
<evidence type="ECO:0000313" key="2">
    <source>
        <dbReference type="Proteomes" id="UP000831701"/>
    </source>
</evidence>
<keyword evidence="2" id="KW-1185">Reference proteome</keyword>
<protein>
    <submittedName>
        <fullName evidence="1">Uncharacterized protein</fullName>
    </submittedName>
</protein>
<dbReference type="Proteomes" id="UP000831701">
    <property type="component" value="Chromosome 13"/>
</dbReference>
<gene>
    <name evidence="1" type="ORF">L3Q82_010972</name>
</gene>
<comment type="caution">
    <text evidence="1">The sequence shown here is derived from an EMBL/GenBank/DDBJ whole genome shotgun (WGS) entry which is preliminary data.</text>
</comment>
<evidence type="ECO:0000313" key="1">
    <source>
        <dbReference type="EMBL" id="KAI3364155.1"/>
    </source>
</evidence>
<dbReference type="EMBL" id="CM041543">
    <property type="protein sequence ID" value="KAI3364155.1"/>
    <property type="molecule type" value="Genomic_DNA"/>
</dbReference>
<organism evidence="1 2">
    <name type="scientific">Scortum barcoo</name>
    <name type="common">barcoo grunter</name>
    <dbReference type="NCBI Taxonomy" id="214431"/>
    <lineage>
        <taxon>Eukaryota</taxon>
        <taxon>Metazoa</taxon>
        <taxon>Chordata</taxon>
        <taxon>Craniata</taxon>
        <taxon>Vertebrata</taxon>
        <taxon>Euteleostomi</taxon>
        <taxon>Actinopterygii</taxon>
        <taxon>Neopterygii</taxon>
        <taxon>Teleostei</taxon>
        <taxon>Neoteleostei</taxon>
        <taxon>Acanthomorphata</taxon>
        <taxon>Eupercaria</taxon>
        <taxon>Centrarchiformes</taxon>
        <taxon>Terapontoidei</taxon>
        <taxon>Terapontidae</taxon>
        <taxon>Scortum</taxon>
    </lineage>
</organism>
<accession>A0ACB8W926</accession>